<sequence length="550" mass="62734">MARTQRKKRIAQKKKRKAKRALRHISTSTYSDIKPEELLEILRTSDISDTEEQELRKFVGLEYKLISPSDLFPDPFWLSDIMMGTRLISLQPRERGLCAGAQRWHNGKPLGYEKYQGTEDAYGYIKVKNVLNQEYNLTELGTSFKLGSLPSILAHQSDCTLCSLVVRALRTSATQMEIDQIAKGSKPVEFSFEDPVRRDNTLDRFILHVNIGYAAETKKADLIHPMPVNTQGALELAYIQLNQEHLPQTIKDAMFVVNLLGEKYLWVDALCIIQDDPVEKANTISNMHSIYQSAVLTIVAASGKDADSGLIGLRPSSRNVESVTGSVDGIGLLKIENEIELSSTPWEHRAWTYQEGQFSRRLLLFANNRVYYQCKKGSFGEARPQQPLHKKILDQHFGTGIANLSMMHLDHLQPFEEYTKHVMHYTPRMLRYKGDILNAFAGITGNFQRKHGFTFLWGLPIQHFDGALTWEPSRPLHRRNARDIPSAGQETEFPSWSWTGWVGGVNYSLFVYPRLEDPQLFSSIVWPWQNKDKVNAKEAFSLFKSGNGKR</sequence>
<proteinExistence type="predicted"/>
<reference evidence="1" key="1">
    <citation type="submission" date="2022-10" db="EMBL/GenBank/DDBJ databases">
        <title>Culturing micro-colonial fungi from biological soil crusts in the Mojave desert and describing Neophaeococcomyces mojavensis, and introducing the new genera and species Taxawa tesnikishii.</title>
        <authorList>
            <person name="Kurbessoian T."/>
            <person name="Stajich J.E."/>
        </authorList>
    </citation>
    <scope>NUCLEOTIDE SEQUENCE</scope>
    <source>
        <strain evidence="1">JES_115</strain>
    </source>
</reference>
<comment type="caution">
    <text evidence="1">The sequence shown here is derived from an EMBL/GenBank/DDBJ whole genome shotgun (WGS) entry which is preliminary data.</text>
</comment>
<evidence type="ECO:0000313" key="2">
    <source>
        <dbReference type="Proteomes" id="UP001172680"/>
    </source>
</evidence>
<dbReference type="EMBL" id="JAPDRP010000038">
    <property type="protein sequence ID" value="KAJ9633951.1"/>
    <property type="molecule type" value="Genomic_DNA"/>
</dbReference>
<evidence type="ECO:0000313" key="1">
    <source>
        <dbReference type="EMBL" id="KAJ9633951.1"/>
    </source>
</evidence>
<gene>
    <name evidence="1" type="ORF">H2199_009150</name>
</gene>
<organism evidence="1 2">
    <name type="scientific">Coniosporium tulheliwenetii</name>
    <dbReference type="NCBI Taxonomy" id="3383036"/>
    <lineage>
        <taxon>Eukaryota</taxon>
        <taxon>Fungi</taxon>
        <taxon>Dikarya</taxon>
        <taxon>Ascomycota</taxon>
        <taxon>Pezizomycotina</taxon>
        <taxon>Dothideomycetes</taxon>
        <taxon>Dothideomycetes incertae sedis</taxon>
        <taxon>Coniosporium</taxon>
    </lineage>
</organism>
<accession>A0ACC2YF56</accession>
<dbReference type="Proteomes" id="UP001172680">
    <property type="component" value="Unassembled WGS sequence"/>
</dbReference>
<name>A0ACC2YF56_9PEZI</name>
<protein>
    <submittedName>
        <fullName evidence="1">Uncharacterized protein</fullName>
    </submittedName>
</protein>
<keyword evidence="2" id="KW-1185">Reference proteome</keyword>